<dbReference type="InterPro" id="IPR001690">
    <property type="entry name" value="Autoind_synthase"/>
</dbReference>
<keyword evidence="3" id="KW-0949">S-adenosyl-L-methionine</keyword>
<organism evidence="5">
    <name type="scientific">uncultured bacterium CSL132</name>
    <dbReference type="NCBI Taxonomy" id="1091568"/>
    <lineage>
        <taxon>Bacteria</taxon>
        <taxon>environmental samples</taxon>
    </lineage>
</organism>
<dbReference type="GO" id="GO:0016746">
    <property type="term" value="F:acyltransferase activity"/>
    <property type="evidence" value="ECO:0007669"/>
    <property type="project" value="UniProtKB-KW"/>
</dbReference>
<dbReference type="InterPro" id="IPR022484">
    <property type="entry name" value="PEP-CTERM/exosrtase_acylTfrase"/>
</dbReference>
<name>G4WVK4_9BACT</name>
<dbReference type="Gene3D" id="3.40.630.30">
    <property type="match status" value="1"/>
</dbReference>
<evidence type="ECO:0000256" key="2">
    <source>
        <dbReference type="ARBA" id="ARBA00022679"/>
    </source>
</evidence>
<keyword evidence="2 5" id="KW-0808">Transferase</keyword>
<proteinExistence type="predicted"/>
<keyword evidence="5" id="KW-0012">Acyltransferase</keyword>
<evidence type="ECO:0000256" key="4">
    <source>
        <dbReference type="ARBA" id="ARBA00022929"/>
    </source>
</evidence>
<dbReference type="GO" id="GO:0007165">
    <property type="term" value="P:signal transduction"/>
    <property type="evidence" value="ECO:0007669"/>
    <property type="project" value="TreeGrafter"/>
</dbReference>
<dbReference type="PANTHER" id="PTHR39322">
    <property type="entry name" value="ACYL-HOMOSERINE-LACTONE SYNTHASE"/>
    <property type="match status" value="1"/>
</dbReference>
<reference evidence="5" key="1">
    <citation type="journal article" date="2004" name="Appl. Environ. Microbiol.">
        <title>Long-chain N-acyltyrosine synthases from environmental DNA.</title>
        <authorList>
            <person name="Brady S.F."/>
            <person name="Chao C.J."/>
            <person name="Clardy J."/>
        </authorList>
    </citation>
    <scope>NUCLEOTIDE SEQUENCE</scope>
</reference>
<evidence type="ECO:0000256" key="1">
    <source>
        <dbReference type="ARBA" id="ARBA00022654"/>
    </source>
</evidence>
<accession>G4WVK4</accession>
<dbReference type="PANTHER" id="PTHR39322:SF1">
    <property type="entry name" value="ISOVALERYL-HOMOSERINE LACTONE SYNTHASE"/>
    <property type="match status" value="1"/>
</dbReference>
<evidence type="ECO:0000313" key="5">
    <source>
        <dbReference type="EMBL" id="AEQ20456.1"/>
    </source>
</evidence>
<dbReference type="NCBIfam" id="TIGR03694">
    <property type="entry name" value="exosort_acyl"/>
    <property type="match status" value="1"/>
</dbReference>
<sequence length="283" mass="32390">MKSPHRLCVAKRSHRVSDLLPEILKLRSTFKQYFEIVPALSDALKDEVFRIRHQVYCEDLAFEPRRLDKRESDEFDVQSLHLLIRSVRTHQFIGCTRIIRVRPDDPQQLLPFERSCAETIDRSIVDPARLTRSSIAEVSRLAVISPYRRRKGESKTALSMSDTDFVMIGHPRFPFIPVALYLGTVELARLHGIETLFVLTEPRLASHFKRLGVEIQTIGATVEHRGRRIPSMMSTSAILKNLRMIFRPLYRTIAKEVAAGLTDTSARVTLERSDSVLQTGVTK</sequence>
<dbReference type="SUPFAM" id="SSF55729">
    <property type="entry name" value="Acyl-CoA N-acyltransferases (Nat)"/>
    <property type="match status" value="1"/>
</dbReference>
<protein>
    <submittedName>
        <fullName evidence="5">PEP-CTERM/exosortase system-associated acyltransferase</fullName>
    </submittedName>
</protein>
<keyword evidence="1" id="KW-0673">Quorum sensing</keyword>
<dbReference type="EMBL" id="JF429410">
    <property type="protein sequence ID" value="AEQ20456.1"/>
    <property type="molecule type" value="Genomic_DNA"/>
</dbReference>
<dbReference type="GO" id="GO:0009372">
    <property type="term" value="P:quorum sensing"/>
    <property type="evidence" value="ECO:0007669"/>
    <property type="project" value="UniProtKB-KW"/>
</dbReference>
<keyword evidence="4" id="KW-0071">Autoinducer synthesis</keyword>
<reference evidence="5" key="2">
    <citation type="journal article" date="2011" name="J. Bacteriol.">
        <title>Long-chain N-acyl amino acid synthases are linked to the putative PEP-CTERM/exosortase protein-sorting system in Gram-negative bacteria.</title>
        <authorList>
            <person name="Craig J.W."/>
            <person name="Cherry M.A."/>
            <person name="Brady S.F."/>
        </authorList>
    </citation>
    <scope>NUCLEOTIDE SEQUENCE</scope>
</reference>
<dbReference type="InterPro" id="IPR016181">
    <property type="entry name" value="Acyl_CoA_acyltransferase"/>
</dbReference>
<evidence type="ECO:0000256" key="3">
    <source>
        <dbReference type="ARBA" id="ARBA00022691"/>
    </source>
</evidence>
<dbReference type="AlphaFoldDB" id="G4WVK4"/>
<dbReference type="Pfam" id="PF13444">
    <property type="entry name" value="Acetyltransf_5"/>
    <property type="match status" value="1"/>
</dbReference>